<keyword evidence="2" id="KW-1185">Reference proteome</keyword>
<comment type="caution">
    <text evidence="1">The sequence shown here is derived from an EMBL/GenBank/DDBJ whole genome shotgun (WGS) entry which is preliminary data.</text>
</comment>
<dbReference type="OrthoDB" id="9979672at2"/>
<sequence length="52" mass="5874">MELQFQILVDGNRLSAMLQPLDCNEIKGTISSGIINSLLAREKITLELMRKQ</sequence>
<dbReference type="EMBL" id="VLKI01000005">
    <property type="protein sequence ID" value="TWH87379.1"/>
    <property type="molecule type" value="Genomic_DNA"/>
</dbReference>
<evidence type="ECO:0000313" key="1">
    <source>
        <dbReference type="EMBL" id="TWH87379.1"/>
    </source>
</evidence>
<proteinExistence type="predicted"/>
<protein>
    <submittedName>
        <fullName evidence="1">Uncharacterized protein</fullName>
    </submittedName>
</protein>
<gene>
    <name evidence="1" type="ORF">IQ19_02329</name>
</gene>
<dbReference type="AlphaFoldDB" id="A0A562JW33"/>
<dbReference type="Proteomes" id="UP000318667">
    <property type="component" value="Unassembled WGS sequence"/>
</dbReference>
<reference evidence="1 2" key="1">
    <citation type="journal article" date="2015" name="Stand. Genomic Sci.">
        <title>Genomic Encyclopedia of Bacterial and Archaeal Type Strains, Phase III: the genomes of soil and plant-associated and newly described type strains.</title>
        <authorList>
            <person name="Whitman W.B."/>
            <person name="Woyke T."/>
            <person name="Klenk H.P."/>
            <person name="Zhou Y."/>
            <person name="Lilburn T.G."/>
            <person name="Beck B.J."/>
            <person name="De Vos P."/>
            <person name="Vandamme P."/>
            <person name="Eisen J.A."/>
            <person name="Garrity G."/>
            <person name="Hugenholtz P."/>
            <person name="Kyrpides N.C."/>
        </authorList>
    </citation>
    <scope>NUCLEOTIDE SEQUENCE [LARGE SCALE GENOMIC DNA]</scope>
    <source>
        <strain evidence="1 2">CGMCC 1.10115</strain>
    </source>
</reference>
<name>A0A562JW33_9BACI</name>
<dbReference type="RefSeq" id="WP_158638761.1">
    <property type="nucleotide sequence ID" value="NZ_CBCSDC010000002.1"/>
</dbReference>
<organism evidence="1 2">
    <name type="scientific">Cytobacillus oceanisediminis</name>
    <dbReference type="NCBI Taxonomy" id="665099"/>
    <lineage>
        <taxon>Bacteria</taxon>
        <taxon>Bacillati</taxon>
        <taxon>Bacillota</taxon>
        <taxon>Bacilli</taxon>
        <taxon>Bacillales</taxon>
        <taxon>Bacillaceae</taxon>
        <taxon>Cytobacillus</taxon>
    </lineage>
</organism>
<evidence type="ECO:0000313" key="2">
    <source>
        <dbReference type="Proteomes" id="UP000318667"/>
    </source>
</evidence>
<accession>A0A562JW33</accession>
<dbReference type="GeneID" id="65406746"/>